<reference evidence="10" key="1">
    <citation type="journal article" date="2021" name="Environ. Microbiol.">
        <title>Genomic characterization of three novel Desulfobacterota classes expand the metabolic and phylogenetic diversity of the phylum.</title>
        <authorList>
            <person name="Murphy C.L."/>
            <person name="Biggerstaff J."/>
            <person name="Eichhorn A."/>
            <person name="Ewing E."/>
            <person name="Shahan R."/>
            <person name="Soriano D."/>
            <person name="Stewart S."/>
            <person name="VanMol K."/>
            <person name="Walker R."/>
            <person name="Walters P."/>
            <person name="Elshahed M.S."/>
            <person name="Youssef N.H."/>
        </authorList>
    </citation>
    <scope>NUCLEOTIDE SEQUENCE</scope>
    <source>
        <strain evidence="10">Zod_Metabat.24</strain>
    </source>
</reference>
<feature type="transmembrane region" description="Helical" evidence="8">
    <location>
        <begin position="125"/>
        <end position="144"/>
    </location>
</feature>
<dbReference type="Pfam" id="PF13231">
    <property type="entry name" value="PMT_2"/>
    <property type="match status" value="1"/>
</dbReference>
<name>A0A9D8PP62_9DELT</name>
<gene>
    <name evidence="10" type="ORF">JW984_05465</name>
</gene>
<dbReference type="PANTHER" id="PTHR33908:SF11">
    <property type="entry name" value="MEMBRANE PROTEIN"/>
    <property type="match status" value="1"/>
</dbReference>
<evidence type="ECO:0000259" key="9">
    <source>
        <dbReference type="Pfam" id="PF13231"/>
    </source>
</evidence>
<reference evidence="10" key="2">
    <citation type="submission" date="2021-01" db="EMBL/GenBank/DDBJ databases">
        <authorList>
            <person name="Hahn C.R."/>
            <person name="Youssef N.H."/>
            <person name="Elshahed M."/>
        </authorList>
    </citation>
    <scope>NUCLEOTIDE SEQUENCE</scope>
    <source>
        <strain evidence="10">Zod_Metabat.24</strain>
    </source>
</reference>
<feature type="transmembrane region" description="Helical" evidence="8">
    <location>
        <begin position="223"/>
        <end position="243"/>
    </location>
</feature>
<organism evidence="10 11">
    <name type="scientific">Candidatus Zymogenus saltonus</name>
    <dbReference type="NCBI Taxonomy" id="2844893"/>
    <lineage>
        <taxon>Bacteria</taxon>
        <taxon>Deltaproteobacteria</taxon>
        <taxon>Candidatus Zymogenia</taxon>
        <taxon>Candidatus Zymogeniales</taxon>
        <taxon>Candidatus Zymogenaceae</taxon>
        <taxon>Candidatus Zymogenus</taxon>
    </lineage>
</organism>
<evidence type="ECO:0000256" key="5">
    <source>
        <dbReference type="ARBA" id="ARBA00022692"/>
    </source>
</evidence>
<feature type="transmembrane region" description="Helical" evidence="8">
    <location>
        <begin position="174"/>
        <end position="190"/>
    </location>
</feature>
<feature type="transmembrane region" description="Helical" evidence="8">
    <location>
        <begin position="369"/>
        <end position="390"/>
    </location>
</feature>
<evidence type="ECO:0000256" key="1">
    <source>
        <dbReference type="ARBA" id="ARBA00004651"/>
    </source>
</evidence>
<evidence type="ECO:0000313" key="10">
    <source>
        <dbReference type="EMBL" id="MBN1572630.1"/>
    </source>
</evidence>
<keyword evidence="6 8" id="KW-1133">Transmembrane helix</keyword>
<keyword evidence="5 8" id="KW-0812">Transmembrane</keyword>
<feature type="domain" description="Glycosyltransferase RgtA/B/C/D-like" evidence="9">
    <location>
        <begin position="78"/>
        <end position="230"/>
    </location>
</feature>
<feature type="transmembrane region" description="Helical" evidence="8">
    <location>
        <begin position="28"/>
        <end position="45"/>
    </location>
</feature>
<keyword evidence="2" id="KW-1003">Cell membrane</keyword>
<dbReference type="PANTHER" id="PTHR33908">
    <property type="entry name" value="MANNOSYLTRANSFERASE YKCB-RELATED"/>
    <property type="match status" value="1"/>
</dbReference>
<dbReference type="EMBL" id="JAFGIX010000027">
    <property type="protein sequence ID" value="MBN1572630.1"/>
    <property type="molecule type" value="Genomic_DNA"/>
</dbReference>
<evidence type="ECO:0000313" key="11">
    <source>
        <dbReference type="Proteomes" id="UP000809273"/>
    </source>
</evidence>
<feature type="transmembrane region" description="Helical" evidence="8">
    <location>
        <begin position="338"/>
        <end position="357"/>
    </location>
</feature>
<dbReference type="InterPro" id="IPR038731">
    <property type="entry name" value="RgtA/B/C-like"/>
</dbReference>
<keyword evidence="3" id="KW-0328">Glycosyltransferase</keyword>
<comment type="subcellular location">
    <subcellularLocation>
        <location evidence="1">Cell membrane</location>
        <topology evidence="1">Multi-pass membrane protein</topology>
    </subcellularLocation>
</comment>
<accession>A0A9D8PP62</accession>
<comment type="caution">
    <text evidence="10">The sequence shown here is derived from an EMBL/GenBank/DDBJ whole genome shotgun (WGS) entry which is preliminary data.</text>
</comment>
<dbReference type="GO" id="GO:0005886">
    <property type="term" value="C:plasma membrane"/>
    <property type="evidence" value="ECO:0007669"/>
    <property type="project" value="UniProtKB-SubCell"/>
</dbReference>
<evidence type="ECO:0000256" key="4">
    <source>
        <dbReference type="ARBA" id="ARBA00022679"/>
    </source>
</evidence>
<feature type="transmembrane region" description="Helical" evidence="8">
    <location>
        <begin position="196"/>
        <end position="211"/>
    </location>
</feature>
<dbReference type="GO" id="GO:0016763">
    <property type="term" value="F:pentosyltransferase activity"/>
    <property type="evidence" value="ECO:0007669"/>
    <property type="project" value="TreeGrafter"/>
</dbReference>
<dbReference type="GO" id="GO:0009103">
    <property type="term" value="P:lipopolysaccharide biosynthetic process"/>
    <property type="evidence" value="ECO:0007669"/>
    <property type="project" value="UniProtKB-ARBA"/>
</dbReference>
<proteinExistence type="predicted"/>
<dbReference type="InterPro" id="IPR050297">
    <property type="entry name" value="LipidA_mod_glycosyltrf_83"/>
</dbReference>
<feature type="transmembrane region" description="Helical" evidence="8">
    <location>
        <begin position="313"/>
        <end position="332"/>
    </location>
</feature>
<protein>
    <submittedName>
        <fullName evidence="10">Glycosyltransferase family 39 protein</fullName>
    </submittedName>
</protein>
<feature type="transmembrane region" description="Helical" evidence="8">
    <location>
        <begin position="97"/>
        <end position="118"/>
    </location>
</feature>
<sequence length="522" mass="60250">MTNRVDDCKKKLKGLVESLNRFYLSKRLPWYIIGLGIFFRLYQYLCNRSLWRDEAKLSLLILDSRLSDFLGPVSKPPPPGFLVIEKASTILFGSSEYALRLFPLISGIIALFAFYYVIKRLLDKRIVPVALLLFCCTYSLIYFSTELKQYSSDVAAALILYSLAFYLYERKFDLIGTILIALVGAVFIWFSHPSVFILGGIGLTFTVSSLLKKEWKSFSRVTAASLVWLTSFAAVYFFILRHLTSNELLQSYWSKHHFAPLVPASISDLKWYADNLMGIFENKDLMNLANPILWAVVSLVGCLSLILKNREGLFLLITPIFLTLIASSLHRYPFYGRLLLFITPAIVIFLSVGLWEIFELKRGKPITTVVSTIIGVFLIGLLFFSSFFVGEDYFFKPITREEIKPVLVYIKEHQREGDIVYVYYGAFDQFLYYAKRYDFDINRCYTDAKIRENPPRYSFNLNTILGHERVWILFSHVFDKKKLEEVESIKSVLIEGYGGRVLDFHEEVGSFVYLFEFSNSGK</sequence>
<keyword evidence="7 8" id="KW-0472">Membrane</keyword>
<dbReference type="Proteomes" id="UP000809273">
    <property type="component" value="Unassembled WGS sequence"/>
</dbReference>
<evidence type="ECO:0000256" key="3">
    <source>
        <dbReference type="ARBA" id="ARBA00022676"/>
    </source>
</evidence>
<evidence type="ECO:0000256" key="6">
    <source>
        <dbReference type="ARBA" id="ARBA00022989"/>
    </source>
</evidence>
<evidence type="ECO:0000256" key="2">
    <source>
        <dbReference type="ARBA" id="ARBA00022475"/>
    </source>
</evidence>
<evidence type="ECO:0000256" key="7">
    <source>
        <dbReference type="ARBA" id="ARBA00023136"/>
    </source>
</evidence>
<feature type="transmembrane region" description="Helical" evidence="8">
    <location>
        <begin position="150"/>
        <end position="167"/>
    </location>
</feature>
<feature type="transmembrane region" description="Helical" evidence="8">
    <location>
        <begin position="288"/>
        <end position="306"/>
    </location>
</feature>
<keyword evidence="4" id="KW-0808">Transferase</keyword>
<evidence type="ECO:0000256" key="8">
    <source>
        <dbReference type="SAM" id="Phobius"/>
    </source>
</evidence>
<dbReference type="AlphaFoldDB" id="A0A9D8PP62"/>